<dbReference type="PANTHER" id="PTHR43685:SF14">
    <property type="entry name" value="GLYCOSYLTRANSFERASE 2-LIKE DOMAIN-CONTAINING PROTEIN"/>
    <property type="match status" value="1"/>
</dbReference>
<proteinExistence type="predicted"/>
<dbReference type="RefSeq" id="WP_110630160.1">
    <property type="nucleotide sequence ID" value="NZ_CP029788.1"/>
</dbReference>
<reference evidence="2 3" key="1">
    <citation type="submission" date="2018-06" db="EMBL/GenBank/DDBJ databases">
        <title>The complete genome sequence of a nosiheptide producer Streptomyces actuosus ATCC 25421: deducing the ability of producing a new class III lantibiotics.</title>
        <authorList>
            <person name="Liu W."/>
            <person name="Sun F."/>
            <person name="Hu Y."/>
        </authorList>
    </citation>
    <scope>NUCLEOTIDE SEQUENCE [LARGE SCALE GENOMIC DNA]</scope>
    <source>
        <strain evidence="2 3">ATCC 25421</strain>
    </source>
</reference>
<dbReference type="KEGG" id="sact:DMT42_25275"/>
<dbReference type="Gene3D" id="3.90.550.10">
    <property type="entry name" value="Spore Coat Polysaccharide Biosynthesis Protein SpsA, Chain A"/>
    <property type="match status" value="1"/>
</dbReference>
<dbReference type="AlphaFoldDB" id="A0A2U9P660"/>
<dbReference type="InterPro" id="IPR050834">
    <property type="entry name" value="Glycosyltransf_2"/>
</dbReference>
<keyword evidence="3" id="KW-1185">Reference proteome</keyword>
<dbReference type="CDD" id="cd00761">
    <property type="entry name" value="Glyco_tranf_GTA_type"/>
    <property type="match status" value="1"/>
</dbReference>
<organism evidence="2 3">
    <name type="scientific">Streptomyces actuosus</name>
    <dbReference type="NCBI Taxonomy" id="1885"/>
    <lineage>
        <taxon>Bacteria</taxon>
        <taxon>Bacillati</taxon>
        <taxon>Actinomycetota</taxon>
        <taxon>Actinomycetes</taxon>
        <taxon>Kitasatosporales</taxon>
        <taxon>Streptomycetaceae</taxon>
        <taxon>Streptomyces</taxon>
    </lineage>
</organism>
<dbReference type="GO" id="GO:0016740">
    <property type="term" value="F:transferase activity"/>
    <property type="evidence" value="ECO:0007669"/>
    <property type="project" value="UniProtKB-KW"/>
</dbReference>
<gene>
    <name evidence="2" type="ORF">DMT42_25275</name>
</gene>
<evidence type="ECO:0000313" key="3">
    <source>
        <dbReference type="Proteomes" id="UP000247634"/>
    </source>
</evidence>
<evidence type="ECO:0000259" key="1">
    <source>
        <dbReference type="Pfam" id="PF00535"/>
    </source>
</evidence>
<dbReference type="EMBL" id="CP029788">
    <property type="protein sequence ID" value="AWT45270.1"/>
    <property type="molecule type" value="Genomic_DNA"/>
</dbReference>
<keyword evidence="2" id="KW-0808">Transferase</keyword>
<sequence length="345" mass="38732">MSTAAIDVICPAWNRSEAIRTTVDSVLAQTFEDWRLIVVSDGCTDDTDDVVLSYEDERVQLIRTERHGHPGGPRNIGLAASTAPAIAYLDYDDEWLPDHLAVLQREFDAGARLVSTASIGMNEQGEEEYRSHPLNGLWHPELQLLWPLYEPSRVGHVRGLPESVGGWTTDHTGMEDWDLWLRLADAGERFTTVLDRTVRMYLRDTSRRRTMTVSHRLTLGTLPDEAACTKLTEAIGTPAVQDELRACFAAEMLGFYRAIADAGELVTPRGMSVEEALTGLEKFVTDPAVPMLRELAYVEEEGRFAVVHPLQCSSDRHAERLREFLRRHDAGRHAIVRRLIETVTG</sequence>
<evidence type="ECO:0000313" key="2">
    <source>
        <dbReference type="EMBL" id="AWT45270.1"/>
    </source>
</evidence>
<dbReference type="Pfam" id="PF00535">
    <property type="entry name" value="Glycos_transf_2"/>
    <property type="match status" value="1"/>
</dbReference>
<dbReference type="Proteomes" id="UP000247634">
    <property type="component" value="Chromosome"/>
</dbReference>
<dbReference type="InterPro" id="IPR001173">
    <property type="entry name" value="Glyco_trans_2-like"/>
</dbReference>
<accession>A0A2U9P660</accession>
<dbReference type="SUPFAM" id="SSF53448">
    <property type="entry name" value="Nucleotide-diphospho-sugar transferases"/>
    <property type="match status" value="1"/>
</dbReference>
<name>A0A2U9P660_STRAS</name>
<protein>
    <submittedName>
        <fullName evidence="2">Glycosyltransferase family 2 protein</fullName>
    </submittedName>
</protein>
<dbReference type="PANTHER" id="PTHR43685">
    <property type="entry name" value="GLYCOSYLTRANSFERASE"/>
    <property type="match status" value="1"/>
</dbReference>
<feature type="domain" description="Glycosyltransferase 2-like" evidence="1">
    <location>
        <begin position="8"/>
        <end position="160"/>
    </location>
</feature>
<dbReference type="OrthoDB" id="4547437at2"/>
<dbReference type="InterPro" id="IPR029044">
    <property type="entry name" value="Nucleotide-diphossugar_trans"/>
</dbReference>